<feature type="region of interest" description="Disordered" evidence="1">
    <location>
        <begin position="491"/>
        <end position="568"/>
    </location>
</feature>
<name>A0A511K8Z2_RHOTO</name>
<feature type="region of interest" description="Disordered" evidence="1">
    <location>
        <begin position="373"/>
        <end position="479"/>
    </location>
</feature>
<reference evidence="2 3" key="1">
    <citation type="submission" date="2019-07" db="EMBL/GenBank/DDBJ databases">
        <title>Rhodotorula toruloides NBRC10032 genome sequencing.</title>
        <authorList>
            <person name="Shida Y."/>
            <person name="Takaku H."/>
            <person name="Ogasawara W."/>
            <person name="Mori K."/>
        </authorList>
    </citation>
    <scope>NUCLEOTIDE SEQUENCE [LARGE SCALE GENOMIC DNA]</scope>
    <source>
        <strain evidence="2 3">NBRC10032</strain>
    </source>
</reference>
<feature type="compositionally biased region" description="Basic and acidic residues" evidence="1">
    <location>
        <begin position="534"/>
        <end position="545"/>
    </location>
</feature>
<feature type="region of interest" description="Disordered" evidence="1">
    <location>
        <begin position="149"/>
        <end position="242"/>
    </location>
</feature>
<organism evidence="2 3">
    <name type="scientific">Rhodotorula toruloides</name>
    <name type="common">Yeast</name>
    <name type="synonym">Rhodosporidium toruloides</name>
    <dbReference type="NCBI Taxonomy" id="5286"/>
    <lineage>
        <taxon>Eukaryota</taxon>
        <taxon>Fungi</taxon>
        <taxon>Dikarya</taxon>
        <taxon>Basidiomycota</taxon>
        <taxon>Pucciniomycotina</taxon>
        <taxon>Microbotryomycetes</taxon>
        <taxon>Sporidiobolales</taxon>
        <taxon>Sporidiobolaceae</taxon>
        <taxon>Rhodotorula</taxon>
    </lineage>
</organism>
<feature type="region of interest" description="Disordered" evidence="1">
    <location>
        <begin position="1"/>
        <end position="42"/>
    </location>
</feature>
<gene>
    <name evidence="2" type="ORF">Rt10032_c02g0828</name>
</gene>
<dbReference type="AlphaFoldDB" id="A0A511K8Z2"/>
<dbReference type="Proteomes" id="UP000321518">
    <property type="component" value="Unassembled WGS sequence"/>
</dbReference>
<evidence type="ECO:0000313" key="3">
    <source>
        <dbReference type="Proteomes" id="UP000321518"/>
    </source>
</evidence>
<feature type="compositionally biased region" description="Basic and acidic residues" evidence="1">
    <location>
        <begin position="323"/>
        <end position="344"/>
    </location>
</feature>
<feature type="region of interest" description="Disordered" evidence="1">
    <location>
        <begin position="714"/>
        <end position="749"/>
    </location>
</feature>
<protein>
    <submittedName>
        <fullName evidence="2">Splicing coactivator</fullName>
    </submittedName>
</protein>
<proteinExistence type="predicted"/>
<feature type="compositionally biased region" description="Basic and acidic residues" evidence="1">
    <location>
        <begin position="739"/>
        <end position="749"/>
    </location>
</feature>
<feature type="compositionally biased region" description="Acidic residues" evidence="1">
    <location>
        <begin position="215"/>
        <end position="240"/>
    </location>
</feature>
<feature type="region of interest" description="Disordered" evidence="1">
    <location>
        <begin position="320"/>
        <end position="344"/>
    </location>
</feature>
<evidence type="ECO:0000313" key="2">
    <source>
        <dbReference type="EMBL" id="GEM06811.1"/>
    </source>
</evidence>
<feature type="compositionally biased region" description="Basic and acidic residues" evidence="1">
    <location>
        <begin position="373"/>
        <end position="385"/>
    </location>
</feature>
<feature type="compositionally biased region" description="Pro residues" evidence="1">
    <location>
        <begin position="555"/>
        <end position="565"/>
    </location>
</feature>
<evidence type="ECO:0000256" key="1">
    <source>
        <dbReference type="SAM" id="MobiDB-lite"/>
    </source>
</evidence>
<dbReference type="EMBL" id="BJWK01000002">
    <property type="protein sequence ID" value="GEM06811.1"/>
    <property type="molecule type" value="Genomic_DNA"/>
</dbReference>
<feature type="compositionally biased region" description="Acidic residues" evidence="1">
    <location>
        <begin position="518"/>
        <end position="533"/>
    </location>
</feature>
<feature type="compositionally biased region" description="Low complexity" evidence="1">
    <location>
        <begin position="492"/>
        <end position="506"/>
    </location>
</feature>
<sequence>MSSSREPDTAASDVEVVGSNKRVRFSSTPTPGATAPNPSRPAQKKLFSAIALNDDWLDSCSEFDVKPVVPKAGLSSSEDKGKGKAPCASSSKDIEVLELPSGAESENNSQQKRKKSKLERDLSRIRAVVPDAHSSWLIKLYRDPSFERDPNRIVEELLTSNYPLRDGGWKYSRDEGEKGKQEGGKSSKNKSEVEKANAKKAEVEEKGKRKQRGSEDEDEEVDQLDEDEEQAADDEDEDEAKEYTMEEAIAEAEYWLGNVNRKFGDDAYRKAALLQLFRDYNAYAENHIRNRFESDKCGQLYSPTWMELYRLKKAGDLLPLKNGPRDMDKPYKAVGGKEKMRKEAPRNKLLKEEIDWLEAYVVHNGCKLEANRKEARPDMIAERPSPKKRTKKESPDERRTRTKGKNKKAASSREDEEDDLAHDCDDCCTCDGARGRNGHPTNSPGWGPAYTPPSSRKSGKKRGGSAYKGQFGGGVWMTQEDDVKPFQGLETSKSSQLFRSSSRTPSPQLVTRLKVEDKDENGEPSSEEEEEQADSQRLEKDDKRAVTSPQCPKTPAAPAPFPYTPPANTSRRETYDLVLQNVPAVHPAYLVHLLNIPDFHADANESVAELLTNEYPLARGGWKQGGVTPAAEFTMKWRTRQAEVPTMPTVPRREPAEEPAVVYRPVVVPTRQAPSPTRQYTTPGPFDAFGLGYGYQKAGTGIFGGGGFGGAARGGSWSGGKGARADQARRSSQTLGEGSDGRDEPAEVKRQRLVTAALKRAHSESRSQTQG</sequence>
<feature type="compositionally biased region" description="Basic residues" evidence="1">
    <location>
        <begin position="400"/>
        <end position="410"/>
    </location>
</feature>
<feature type="compositionally biased region" description="Basic and acidic residues" evidence="1">
    <location>
        <begin position="167"/>
        <end position="207"/>
    </location>
</feature>
<dbReference type="OrthoDB" id="2525999at2759"/>
<feature type="region of interest" description="Disordered" evidence="1">
    <location>
        <begin position="70"/>
        <end position="123"/>
    </location>
</feature>
<comment type="caution">
    <text evidence="2">The sequence shown here is derived from an EMBL/GenBank/DDBJ whole genome shotgun (WGS) entry which is preliminary data.</text>
</comment>
<accession>A0A511K8Z2</accession>